<dbReference type="InterPro" id="IPR011041">
    <property type="entry name" value="Quinoprot_gluc/sorb_DH_b-prop"/>
</dbReference>
<feature type="chain" id="PRO_5019206172" evidence="1">
    <location>
        <begin position="22"/>
        <end position="382"/>
    </location>
</feature>
<reference evidence="3 4" key="1">
    <citation type="journal article" date="2011" name="Front. Microbiol.">
        <title>Genomic signatures of strain selection and enhancement in Bacillus atrophaeus var. globigii, a historical biowarfare simulant.</title>
        <authorList>
            <person name="Gibbons H.S."/>
            <person name="Broomall S.M."/>
            <person name="McNew L.A."/>
            <person name="Daligault H."/>
            <person name="Chapman C."/>
            <person name="Bruce D."/>
            <person name="Karavis M."/>
            <person name="Krepps M."/>
            <person name="McGregor P.A."/>
            <person name="Hong C."/>
            <person name="Park K.H."/>
            <person name="Akmal A."/>
            <person name="Feldman A."/>
            <person name="Lin J.S."/>
            <person name="Chang W.E."/>
            <person name="Higgs B.W."/>
            <person name="Demirev P."/>
            <person name="Lindquist J."/>
            <person name="Liem A."/>
            <person name="Fochler E."/>
            <person name="Read T.D."/>
            <person name="Tapia R."/>
            <person name="Johnson S."/>
            <person name="Bishop-Lilly K.A."/>
            <person name="Detter C."/>
            <person name="Han C."/>
            <person name="Sozhamannan S."/>
            <person name="Rosenzweig C.N."/>
            <person name="Skowronski E.W."/>
        </authorList>
    </citation>
    <scope>NUCLEOTIDE SEQUENCE [LARGE SCALE GENOMIC DNA]</scope>
    <source>
        <strain evidence="3 4">AK5</strain>
    </source>
</reference>
<keyword evidence="4" id="KW-1185">Reference proteome</keyword>
<dbReference type="OrthoDB" id="9770043at2"/>
<evidence type="ECO:0000313" key="3">
    <source>
        <dbReference type="EMBL" id="RUO19111.1"/>
    </source>
</evidence>
<evidence type="ECO:0000313" key="4">
    <source>
        <dbReference type="Proteomes" id="UP000288212"/>
    </source>
</evidence>
<feature type="domain" description="Glucose/Sorbosone dehydrogenase" evidence="2">
    <location>
        <begin position="47"/>
        <end position="372"/>
    </location>
</feature>
<evidence type="ECO:0000256" key="1">
    <source>
        <dbReference type="SAM" id="SignalP"/>
    </source>
</evidence>
<dbReference type="Gene3D" id="2.120.10.30">
    <property type="entry name" value="TolB, C-terminal domain"/>
    <property type="match status" value="1"/>
</dbReference>
<dbReference type="InterPro" id="IPR011042">
    <property type="entry name" value="6-blade_b-propeller_TolB-like"/>
</dbReference>
<gene>
    <name evidence="3" type="ORF">CWE06_08710</name>
</gene>
<dbReference type="SUPFAM" id="SSF50952">
    <property type="entry name" value="Soluble quinoprotein glucose dehydrogenase"/>
    <property type="match status" value="1"/>
</dbReference>
<dbReference type="AlphaFoldDB" id="A0A432VRX8"/>
<dbReference type="Proteomes" id="UP000288212">
    <property type="component" value="Unassembled WGS sequence"/>
</dbReference>
<proteinExistence type="predicted"/>
<evidence type="ECO:0000259" key="2">
    <source>
        <dbReference type="Pfam" id="PF07995"/>
    </source>
</evidence>
<sequence length="382" mass="41772">MQRTTISLAFAMAFGGSAVLAAPAEANTIETRWTNVEVETVAEGLVRPWGIAFLGDGRMLVTELPGRLRIVEADGTLGDPIDGLPEVRVRNQGGLLDVALAPDFAESQRIYISWSEPDAPGSNITSTAVAHARLADGALHDFTRIFSGYPKVDGGRHYGGRMVFTPDGQHLYVGLGDRGHQMIESQDLDSHTGTLIRIHPDGSVPADNPYVNTEGALPEIWSYGHRNIQGIDIQPSTGLVWAVEHGPQGGDEVNQPEPGKNYGWPVITHGEQYGGGQMAETVSFKKDGMELPVWHWTPSIAVSGMNFYNGDKFPAWQGNILAGGLRGQQVARLEVDGDRVIHQEVMKMDYRIREVRVGPDGYIYLLTDNRDNDKILRLKPAE</sequence>
<organism evidence="3 4">
    <name type="scientific">Aliidiomarina haloalkalitolerans</name>
    <dbReference type="NCBI Taxonomy" id="859059"/>
    <lineage>
        <taxon>Bacteria</taxon>
        <taxon>Pseudomonadati</taxon>
        <taxon>Pseudomonadota</taxon>
        <taxon>Gammaproteobacteria</taxon>
        <taxon>Alteromonadales</taxon>
        <taxon>Idiomarinaceae</taxon>
        <taxon>Aliidiomarina</taxon>
    </lineage>
</organism>
<protein>
    <submittedName>
        <fullName evidence="3">Oxidoreductase</fullName>
    </submittedName>
</protein>
<feature type="signal peptide" evidence="1">
    <location>
        <begin position="1"/>
        <end position="21"/>
    </location>
</feature>
<dbReference type="EMBL" id="PIPI01000006">
    <property type="protein sequence ID" value="RUO19111.1"/>
    <property type="molecule type" value="Genomic_DNA"/>
</dbReference>
<dbReference type="RefSeq" id="WP_126793198.1">
    <property type="nucleotide sequence ID" value="NZ_PIPI01000006.1"/>
</dbReference>
<dbReference type="InterPro" id="IPR012938">
    <property type="entry name" value="Glc/Sorbosone_DH"/>
</dbReference>
<accession>A0A432VRX8</accession>
<keyword evidence="1" id="KW-0732">Signal</keyword>
<dbReference type="PANTHER" id="PTHR19328">
    <property type="entry name" value="HEDGEHOG-INTERACTING PROTEIN"/>
    <property type="match status" value="1"/>
</dbReference>
<dbReference type="Pfam" id="PF07995">
    <property type="entry name" value="GSDH"/>
    <property type="match status" value="1"/>
</dbReference>
<name>A0A432VRX8_9GAMM</name>
<dbReference type="PANTHER" id="PTHR19328:SF75">
    <property type="entry name" value="ALDOSE SUGAR DEHYDROGENASE YLII"/>
    <property type="match status" value="1"/>
</dbReference>
<comment type="caution">
    <text evidence="3">The sequence shown here is derived from an EMBL/GenBank/DDBJ whole genome shotgun (WGS) entry which is preliminary data.</text>
</comment>